<dbReference type="AlphaFoldDB" id="W4V2R4"/>
<dbReference type="EMBL" id="BAVR01000004">
    <property type="protein sequence ID" value="GAE87123.1"/>
    <property type="molecule type" value="Genomic_DNA"/>
</dbReference>
<dbReference type="NCBIfam" id="TIGR01909">
    <property type="entry name" value="C_GCAxxG_C_C"/>
    <property type="match status" value="1"/>
</dbReference>
<dbReference type="InterPro" id="IPR010181">
    <property type="entry name" value="CGCAxxGCC_motif"/>
</dbReference>
<name>W4V2R4_9FIRM</name>
<protein>
    <submittedName>
        <fullName evidence="1">C_GCAxxG_C_C family protein</fullName>
    </submittedName>
</protein>
<gene>
    <name evidence="1" type="ORF">JCM21531_471</name>
</gene>
<reference evidence="1" key="1">
    <citation type="journal article" date="2014" name="Genome Announc.">
        <title>Draft Genome Sequence of Clostridium straminisolvens Strain JCM 21531T, Isolated from a Cellulose-Degrading Bacterial Community.</title>
        <authorList>
            <person name="Yuki M."/>
            <person name="Oshima K."/>
            <person name="Suda W."/>
            <person name="Sakamoto M."/>
            <person name="Kitamura K."/>
            <person name="Iida T."/>
            <person name="Hattori M."/>
            <person name="Ohkuma M."/>
        </authorList>
    </citation>
    <scope>NUCLEOTIDE SEQUENCE [LARGE SCALE GENOMIC DNA]</scope>
    <source>
        <strain evidence="1">JCM 21531</strain>
    </source>
</reference>
<organism evidence="1 2">
    <name type="scientific">Acetivibrio straminisolvens JCM 21531</name>
    <dbReference type="NCBI Taxonomy" id="1294263"/>
    <lineage>
        <taxon>Bacteria</taxon>
        <taxon>Bacillati</taxon>
        <taxon>Bacillota</taxon>
        <taxon>Clostridia</taxon>
        <taxon>Eubacteriales</taxon>
        <taxon>Oscillospiraceae</taxon>
        <taxon>Acetivibrio</taxon>
    </lineage>
</organism>
<dbReference type="Pfam" id="PF09719">
    <property type="entry name" value="C_GCAxxG_C_C"/>
    <property type="match status" value="1"/>
</dbReference>
<evidence type="ECO:0000313" key="2">
    <source>
        <dbReference type="Proteomes" id="UP000019109"/>
    </source>
</evidence>
<sequence length="180" mass="19986">MSISIGLALLFALVYNISMEKLQHRGKNGGIFLGSKSERAVELFKEGYNCSQAVLGAYCEEVGLDIKTALMLTSPFGGGIGRLREVCGAASGMFMIAGLKYGYVDPKDMKAKKEHYEMVQKLVERFKEENGSIICRELLGLDIVHDKPEPEKRTEAYYKKRPCAEIVRSAAEIIGELLEK</sequence>
<proteinExistence type="predicted"/>
<accession>W4V2R4</accession>
<comment type="caution">
    <text evidence="1">The sequence shown here is derived from an EMBL/GenBank/DDBJ whole genome shotgun (WGS) entry which is preliminary data.</text>
</comment>
<evidence type="ECO:0000313" key="1">
    <source>
        <dbReference type="EMBL" id="GAE87123.1"/>
    </source>
</evidence>
<dbReference type="STRING" id="1294263.JCM21531_471"/>
<keyword evidence="2" id="KW-1185">Reference proteome</keyword>
<dbReference type="Proteomes" id="UP000019109">
    <property type="component" value="Unassembled WGS sequence"/>
</dbReference>